<dbReference type="GO" id="GO:0006412">
    <property type="term" value="P:translation"/>
    <property type="evidence" value="ECO:0007669"/>
    <property type="project" value="InterPro"/>
</dbReference>
<dbReference type="InterPro" id="IPR001266">
    <property type="entry name" value="Ribosomal_eS19"/>
</dbReference>
<dbReference type="OrthoDB" id="428974at2759"/>
<reference evidence="4 5" key="1">
    <citation type="submission" date="2011-02" db="EMBL/GenBank/DDBJ databases">
        <title>The Genome Sequence of Sphaeroforma arctica JP610.</title>
        <authorList>
            <consortium name="The Broad Institute Genome Sequencing Platform"/>
            <person name="Russ C."/>
            <person name="Cuomo C."/>
            <person name="Young S.K."/>
            <person name="Zeng Q."/>
            <person name="Gargeya S."/>
            <person name="Alvarado L."/>
            <person name="Berlin A."/>
            <person name="Chapman S.B."/>
            <person name="Chen Z."/>
            <person name="Freedman E."/>
            <person name="Gellesch M."/>
            <person name="Goldberg J."/>
            <person name="Griggs A."/>
            <person name="Gujja S."/>
            <person name="Heilman E."/>
            <person name="Heiman D."/>
            <person name="Howarth C."/>
            <person name="Mehta T."/>
            <person name="Neiman D."/>
            <person name="Pearson M."/>
            <person name="Roberts A."/>
            <person name="Saif S."/>
            <person name="Shea T."/>
            <person name="Shenoy N."/>
            <person name="Sisk P."/>
            <person name="Stolte C."/>
            <person name="Sykes S."/>
            <person name="White J."/>
            <person name="Yandava C."/>
            <person name="Burger G."/>
            <person name="Gray M.W."/>
            <person name="Holland P.W.H."/>
            <person name="King N."/>
            <person name="Lang F.B.F."/>
            <person name="Roger A.J."/>
            <person name="Ruiz-Trillo I."/>
            <person name="Haas B."/>
            <person name="Nusbaum C."/>
            <person name="Birren B."/>
        </authorList>
    </citation>
    <scope>NUCLEOTIDE SEQUENCE [LARGE SCALE GENOMIC DNA]</scope>
    <source>
        <strain evidence="4 5">JP610</strain>
    </source>
</reference>
<organism evidence="4 5">
    <name type="scientific">Sphaeroforma arctica JP610</name>
    <dbReference type="NCBI Taxonomy" id="667725"/>
    <lineage>
        <taxon>Eukaryota</taxon>
        <taxon>Ichthyosporea</taxon>
        <taxon>Ichthyophonida</taxon>
        <taxon>Sphaeroforma</taxon>
    </lineage>
</organism>
<dbReference type="InterPro" id="IPR036388">
    <property type="entry name" value="WH-like_DNA-bd_sf"/>
</dbReference>
<evidence type="ECO:0000256" key="1">
    <source>
        <dbReference type="ARBA" id="ARBA00010014"/>
    </source>
</evidence>
<dbReference type="Proteomes" id="UP000054560">
    <property type="component" value="Unassembled WGS sequence"/>
</dbReference>
<dbReference type="SMART" id="SM01413">
    <property type="entry name" value="Ribosomal_S19e"/>
    <property type="match status" value="1"/>
</dbReference>
<dbReference type="InterPro" id="IPR036390">
    <property type="entry name" value="WH_DNA-bd_sf"/>
</dbReference>
<accession>A0A0L0GAJ3</accession>
<name>A0A0L0GAJ3_9EUKA</name>
<dbReference type="Pfam" id="PF01090">
    <property type="entry name" value="Ribosomal_S19e"/>
    <property type="match status" value="1"/>
</dbReference>
<dbReference type="RefSeq" id="XP_014159175.1">
    <property type="nucleotide sequence ID" value="XM_014303700.1"/>
</dbReference>
<evidence type="ECO:0000256" key="2">
    <source>
        <dbReference type="ARBA" id="ARBA00022980"/>
    </source>
</evidence>
<dbReference type="STRING" id="667725.A0A0L0GAJ3"/>
<protein>
    <submittedName>
        <fullName evidence="4">40S ribosomal protein S19</fullName>
    </submittedName>
</protein>
<dbReference type="GO" id="GO:0003723">
    <property type="term" value="F:RNA binding"/>
    <property type="evidence" value="ECO:0007669"/>
    <property type="project" value="TreeGrafter"/>
</dbReference>
<dbReference type="eggNOG" id="KOG3411">
    <property type="taxonomic scope" value="Eukaryota"/>
</dbReference>
<dbReference type="PANTHER" id="PTHR11710">
    <property type="entry name" value="40S RIBOSOMAL PROTEIN S19"/>
    <property type="match status" value="1"/>
</dbReference>
<dbReference type="GO" id="GO:0000028">
    <property type="term" value="P:ribosomal small subunit assembly"/>
    <property type="evidence" value="ECO:0007669"/>
    <property type="project" value="TreeGrafter"/>
</dbReference>
<comment type="similarity">
    <text evidence="1">Belongs to the eukaryotic ribosomal protein eS19 family.</text>
</comment>
<dbReference type="Gene3D" id="1.10.10.10">
    <property type="entry name" value="Winged helix-like DNA-binding domain superfamily/Winged helix DNA-binding domain"/>
    <property type="match status" value="1"/>
</dbReference>
<dbReference type="GO" id="GO:0003735">
    <property type="term" value="F:structural constituent of ribosome"/>
    <property type="evidence" value="ECO:0007669"/>
    <property type="project" value="InterPro"/>
</dbReference>
<evidence type="ECO:0000313" key="4">
    <source>
        <dbReference type="EMBL" id="KNC85273.1"/>
    </source>
</evidence>
<dbReference type="EMBL" id="KQ241711">
    <property type="protein sequence ID" value="KNC85273.1"/>
    <property type="molecule type" value="Genomic_DNA"/>
</dbReference>
<dbReference type="AlphaFoldDB" id="A0A0L0GAJ3"/>
<keyword evidence="5" id="KW-1185">Reference proteome</keyword>
<dbReference type="SUPFAM" id="SSF46785">
    <property type="entry name" value="Winged helix' DNA-binding domain"/>
    <property type="match status" value="1"/>
</dbReference>
<gene>
    <name evidence="4" type="ORF">SARC_02532</name>
</gene>
<keyword evidence="2 4" id="KW-0689">Ribosomal protein</keyword>
<proteinExistence type="inferred from homology"/>
<dbReference type="FunFam" id="1.10.10.10:FF:000118">
    <property type="entry name" value="40S ribosomal protein S19"/>
    <property type="match status" value="1"/>
</dbReference>
<evidence type="ECO:0000313" key="5">
    <source>
        <dbReference type="Proteomes" id="UP000054560"/>
    </source>
</evidence>
<sequence length="143" mass="15619">MPGVTVKDVETHKFVVALADYLKQSGKIEQPKWVDTVKTATFKELSPYDQDWFYVRCAAAARHIYVRAPVGVGSMRKIFGGKKRRGCAPNHSHIGSASVARAVLKQLDSIGITEAHANGGRVISSEGRRDLDRIAGQVVESAQ</sequence>
<dbReference type="PANTHER" id="PTHR11710:SF0">
    <property type="entry name" value="40S RIBOSOMAL PROTEIN S19"/>
    <property type="match status" value="1"/>
</dbReference>
<dbReference type="GO" id="GO:0022627">
    <property type="term" value="C:cytosolic small ribosomal subunit"/>
    <property type="evidence" value="ECO:0007669"/>
    <property type="project" value="TreeGrafter"/>
</dbReference>
<dbReference type="GeneID" id="25903036"/>
<keyword evidence="3" id="KW-0687">Ribonucleoprotein</keyword>
<evidence type="ECO:0000256" key="3">
    <source>
        <dbReference type="ARBA" id="ARBA00023274"/>
    </source>
</evidence>